<comment type="caution">
    <text evidence="9">The sequence shown here is derived from an EMBL/GenBank/DDBJ whole genome shotgun (WGS) entry which is preliminary data.</text>
</comment>
<evidence type="ECO:0000259" key="8">
    <source>
        <dbReference type="Pfam" id="PF00324"/>
    </source>
</evidence>
<dbReference type="Gene3D" id="1.20.1740.10">
    <property type="entry name" value="Amino acid/polyamine transporter I"/>
    <property type="match status" value="1"/>
</dbReference>
<dbReference type="EMBL" id="JABCIY010000070">
    <property type="protein sequence ID" value="KAF7193920.1"/>
    <property type="molecule type" value="Genomic_DNA"/>
</dbReference>
<feature type="transmembrane region" description="Helical" evidence="7">
    <location>
        <begin position="189"/>
        <end position="212"/>
    </location>
</feature>
<evidence type="ECO:0000256" key="5">
    <source>
        <dbReference type="ARBA" id="ARBA00022989"/>
    </source>
</evidence>
<keyword evidence="2" id="KW-0813">Transport</keyword>
<feature type="transmembrane region" description="Helical" evidence="7">
    <location>
        <begin position="442"/>
        <end position="461"/>
    </location>
</feature>
<evidence type="ECO:0000256" key="2">
    <source>
        <dbReference type="ARBA" id="ARBA00022448"/>
    </source>
</evidence>
<name>A0A8H6RLA2_9PEZI</name>
<dbReference type="InterPro" id="IPR004840">
    <property type="entry name" value="Amino_acid_permease_CS"/>
</dbReference>
<feature type="transmembrane region" description="Helical" evidence="7">
    <location>
        <begin position="473"/>
        <end position="492"/>
    </location>
</feature>
<evidence type="ECO:0000256" key="1">
    <source>
        <dbReference type="ARBA" id="ARBA00004141"/>
    </source>
</evidence>
<evidence type="ECO:0000313" key="9">
    <source>
        <dbReference type="EMBL" id="KAF7193920.1"/>
    </source>
</evidence>
<keyword evidence="5 7" id="KW-1133">Transmembrane helix</keyword>
<keyword evidence="10" id="KW-1185">Reference proteome</keyword>
<dbReference type="AlphaFoldDB" id="A0A8H6RLA2"/>
<comment type="subcellular location">
    <subcellularLocation>
        <location evidence="1">Membrane</location>
        <topology evidence="1">Multi-pass membrane protein</topology>
    </subcellularLocation>
</comment>
<dbReference type="InterPro" id="IPR004841">
    <property type="entry name" value="AA-permease/SLC12A_dom"/>
</dbReference>
<feature type="transmembrane region" description="Helical" evidence="7">
    <location>
        <begin position="367"/>
        <end position="388"/>
    </location>
</feature>
<dbReference type="InterPro" id="IPR050524">
    <property type="entry name" value="APC_YAT"/>
</dbReference>
<dbReference type="OrthoDB" id="3900342at2759"/>
<dbReference type="PANTHER" id="PTHR43341:SF26">
    <property type="entry name" value="GENERAL AMINO ACID PERMEASE AGP3"/>
    <property type="match status" value="1"/>
</dbReference>
<evidence type="ECO:0000256" key="4">
    <source>
        <dbReference type="ARBA" id="ARBA00022970"/>
    </source>
</evidence>
<proteinExistence type="predicted"/>
<evidence type="ECO:0000313" key="10">
    <source>
        <dbReference type="Proteomes" id="UP000660729"/>
    </source>
</evidence>
<dbReference type="PIRSF" id="PIRSF006060">
    <property type="entry name" value="AA_transporter"/>
    <property type="match status" value="1"/>
</dbReference>
<keyword evidence="3 7" id="KW-0812">Transmembrane</keyword>
<dbReference type="GO" id="GO:0016020">
    <property type="term" value="C:membrane"/>
    <property type="evidence" value="ECO:0007669"/>
    <property type="project" value="UniProtKB-SubCell"/>
</dbReference>
<keyword evidence="6 7" id="KW-0472">Membrane</keyword>
<evidence type="ECO:0000256" key="6">
    <source>
        <dbReference type="ARBA" id="ARBA00023136"/>
    </source>
</evidence>
<reference evidence="9" key="1">
    <citation type="submission" date="2020-04" db="EMBL/GenBank/DDBJ databases">
        <title>Draft genome resource of the tomato pathogen Pseudocercospora fuligena.</title>
        <authorList>
            <person name="Zaccaron A."/>
        </authorList>
    </citation>
    <scope>NUCLEOTIDE SEQUENCE</scope>
    <source>
        <strain evidence="9">PF001</strain>
    </source>
</reference>
<keyword evidence="4" id="KW-0029">Amino-acid transport</keyword>
<dbReference type="FunFam" id="1.20.1740.10:FF:000001">
    <property type="entry name" value="Amino acid permease"/>
    <property type="match status" value="1"/>
</dbReference>
<feature type="transmembrane region" description="Helical" evidence="7">
    <location>
        <begin position="326"/>
        <end position="346"/>
    </location>
</feature>
<feature type="transmembrane region" description="Helical" evidence="7">
    <location>
        <begin position="394"/>
        <end position="417"/>
    </location>
</feature>
<dbReference type="PANTHER" id="PTHR43341">
    <property type="entry name" value="AMINO ACID PERMEASE"/>
    <property type="match status" value="1"/>
</dbReference>
<feature type="transmembrane region" description="Helical" evidence="7">
    <location>
        <begin position="269"/>
        <end position="287"/>
    </location>
</feature>
<protein>
    <submittedName>
        <fullName evidence="9">General amino acid permease AGP3</fullName>
    </submittedName>
</protein>
<dbReference type="GO" id="GO:0015171">
    <property type="term" value="F:amino acid transmembrane transporter activity"/>
    <property type="evidence" value="ECO:0007669"/>
    <property type="project" value="TreeGrafter"/>
</dbReference>
<dbReference type="Pfam" id="PF00324">
    <property type="entry name" value="AA_permease"/>
    <property type="match status" value="1"/>
</dbReference>
<feature type="transmembrane region" description="Helical" evidence="7">
    <location>
        <begin position="123"/>
        <end position="147"/>
    </location>
</feature>
<organism evidence="9 10">
    <name type="scientific">Pseudocercospora fuligena</name>
    <dbReference type="NCBI Taxonomy" id="685502"/>
    <lineage>
        <taxon>Eukaryota</taxon>
        <taxon>Fungi</taxon>
        <taxon>Dikarya</taxon>
        <taxon>Ascomycota</taxon>
        <taxon>Pezizomycotina</taxon>
        <taxon>Dothideomycetes</taxon>
        <taxon>Dothideomycetidae</taxon>
        <taxon>Mycosphaerellales</taxon>
        <taxon>Mycosphaerellaceae</taxon>
        <taxon>Pseudocercospora</taxon>
    </lineage>
</organism>
<dbReference type="PROSITE" id="PS00218">
    <property type="entry name" value="AMINO_ACID_PERMEASE_1"/>
    <property type="match status" value="1"/>
</dbReference>
<feature type="transmembrane region" description="Helical" evidence="7">
    <location>
        <begin position="72"/>
        <end position="89"/>
    </location>
</feature>
<sequence length="530" mass="58699">MAPSTSVDDTKKNFEVSSDPIADDVQTGTIEEVGGLKRGLKTRHITLISFSSVVGAGTFYGFGYALQLSGPLGALIGFSITGFVVWALMQSVGEVTTMFPIPGGFIEHASRFVDPAFSFSMSWLYYLMWSAFLGSEWNGAIMILQYWVPAETIPLWGWTLIFLGLFSVMTTVGVGIYGEIEFWLGWFKLVSLGVCFFISFLVNVGAFGNGYIGFRYWTPPTGPIINGIQGFGIVFVMASEYYVGTEILSLAAGETKNPRKAIPKGVNTIVYRVLFVYLETMFFQGIICPSDADGLLNAHSKTASSPFTIGFTEAGWKSSGHFMNTIITIAFISAANGCIYVQARALHGMAIRGRAPKFFAKTTKKGVPIRAILMSCCWGLLALMNMKITAGNLFGYFVFVCGTAAYIAWGGIIFTHLRVRKGLEKQGVPAEQYPFRAFGSIWIYRFNLFLCIFLLLINGFTSLETPFKWRDFLAAYITIPTSIGLFVGWKLYHKTRWVRLDEMDFSDRLEKIVDDLPAKPSLLSKILGRS</sequence>
<feature type="transmembrane region" description="Helical" evidence="7">
    <location>
        <begin position="45"/>
        <end position="66"/>
    </location>
</feature>
<dbReference type="Proteomes" id="UP000660729">
    <property type="component" value="Unassembled WGS sequence"/>
</dbReference>
<gene>
    <name evidence="9" type="ORF">HII31_04810</name>
</gene>
<feature type="transmembrane region" description="Helical" evidence="7">
    <location>
        <begin position="153"/>
        <end position="177"/>
    </location>
</feature>
<accession>A0A8H6RLA2</accession>
<feature type="domain" description="Amino acid permease/ SLC12A" evidence="8">
    <location>
        <begin position="44"/>
        <end position="496"/>
    </location>
</feature>
<evidence type="ECO:0000256" key="3">
    <source>
        <dbReference type="ARBA" id="ARBA00022692"/>
    </source>
</evidence>
<feature type="transmembrane region" description="Helical" evidence="7">
    <location>
        <begin position="224"/>
        <end position="248"/>
    </location>
</feature>
<evidence type="ECO:0000256" key="7">
    <source>
        <dbReference type="SAM" id="Phobius"/>
    </source>
</evidence>